<dbReference type="InterPro" id="IPR011010">
    <property type="entry name" value="DNA_brk_join_enz"/>
</dbReference>
<organism evidence="3 4">
    <name type="scientific">Aeromonas media</name>
    <dbReference type="NCBI Taxonomy" id="651"/>
    <lineage>
        <taxon>Bacteria</taxon>
        <taxon>Pseudomonadati</taxon>
        <taxon>Pseudomonadota</taxon>
        <taxon>Gammaproteobacteria</taxon>
        <taxon>Aeromonadales</taxon>
        <taxon>Aeromonadaceae</taxon>
        <taxon>Aeromonas</taxon>
    </lineage>
</organism>
<dbReference type="GO" id="GO:0003677">
    <property type="term" value="F:DNA binding"/>
    <property type="evidence" value="ECO:0007669"/>
    <property type="project" value="InterPro"/>
</dbReference>
<gene>
    <name evidence="3" type="ORF">GWI30_14480</name>
</gene>
<dbReference type="EMBL" id="CP047962">
    <property type="protein sequence ID" value="QHQ51943.1"/>
    <property type="molecule type" value="Genomic_DNA"/>
</dbReference>
<dbReference type="GO" id="GO:0006310">
    <property type="term" value="P:DNA recombination"/>
    <property type="evidence" value="ECO:0007669"/>
    <property type="project" value="UniProtKB-KW"/>
</dbReference>
<dbReference type="Gene3D" id="1.10.443.10">
    <property type="entry name" value="Intergrase catalytic core"/>
    <property type="match status" value="1"/>
</dbReference>
<accession>A0AAE6SJR5</accession>
<dbReference type="AlphaFoldDB" id="A0AAE6SJR5"/>
<evidence type="ECO:0000313" key="4">
    <source>
        <dbReference type="Proteomes" id="UP000463871"/>
    </source>
</evidence>
<feature type="compositionally biased region" description="Basic and acidic residues" evidence="2">
    <location>
        <begin position="504"/>
        <end position="513"/>
    </location>
</feature>
<name>A0AAE6SJR5_AERME</name>
<dbReference type="Proteomes" id="UP000463871">
    <property type="component" value="Chromosome"/>
</dbReference>
<dbReference type="SUPFAM" id="SSF56349">
    <property type="entry name" value="DNA breaking-rejoining enzymes"/>
    <property type="match status" value="1"/>
</dbReference>
<feature type="region of interest" description="Disordered" evidence="2">
    <location>
        <begin position="500"/>
        <end position="525"/>
    </location>
</feature>
<sequence>MSNIIFFKSKAELSTEQNLSNFITFAREQVMLWNDKEGFEWNASTWPTHWRQIRFLALRERGLHPSKAPTQEQLMSKPFIDFAKAYLRYTQNINLTKTFKRTIAALQLLEISLLEMNGSADITKITNRHLDHAIELMILEGFKDRVGIGGAIKNLAEHLGLWNITTAHTKYWQHPLIKSNNNGSITKNKYETDKEKLPNEDTILAIAEIFANGYTQVQDDEDIFTTCVTCLLLSAPMRINEILHFRVNPLREDVDSNGKKQLYIAYWVPKNGCFVRKEVPEIMADLTREAVRRLTLITDEPRRLALHLENHPEQFYRHAQCPRVPDDQVLTTEELTQALGFKDSKSAESFIYRCTGKYNCTGWTLNSLWPLILAEHKKINPYFPYQIDPADSSNNKPLKMSESLMCFKYQQLSTRNMTSAVLLAPMNRDFYAKRLESRDMQRGTKIVNLSILKKHGYDGLELRSHQLRHFLNTLAQEAGVNIDAITRWSTRATTAQSRVYMHQDPARKSRNVADKLGMAPSQATSQPITQAEYSLMEFGPIITTRYGICTHDYTMTPCNKHADCLNCSELLLCKGHRRSIKAITEERDRIAENLAAAQAEIDAGKRVASRWQQAHAKNLDRLNQLLQVMTSQDIVDGSPIQIIGHDFNHQIRIVNSHSVAPLDTRFDHIDFGYSDEVTACLRLLSEEDNV</sequence>
<evidence type="ECO:0000313" key="3">
    <source>
        <dbReference type="EMBL" id="QHQ51943.1"/>
    </source>
</evidence>
<dbReference type="InterPro" id="IPR013762">
    <property type="entry name" value="Integrase-like_cat_sf"/>
</dbReference>
<evidence type="ECO:0000256" key="1">
    <source>
        <dbReference type="ARBA" id="ARBA00023172"/>
    </source>
</evidence>
<proteinExistence type="predicted"/>
<keyword evidence="1" id="KW-0233">DNA recombination</keyword>
<protein>
    <submittedName>
        <fullName evidence="3">Integrase</fullName>
    </submittedName>
</protein>
<dbReference type="GO" id="GO:0015074">
    <property type="term" value="P:DNA integration"/>
    <property type="evidence" value="ECO:0007669"/>
    <property type="project" value="InterPro"/>
</dbReference>
<dbReference type="RefSeq" id="WP_161507380.1">
    <property type="nucleotide sequence ID" value="NZ_CAWPID010000001.1"/>
</dbReference>
<evidence type="ECO:0000256" key="2">
    <source>
        <dbReference type="SAM" id="MobiDB-lite"/>
    </source>
</evidence>
<reference evidence="3 4" key="1">
    <citation type="submission" date="2020-01" db="EMBL/GenBank/DDBJ databases">
        <title>Complete genome of Aeromonas media MC64.</title>
        <authorList>
            <person name="Cao G."/>
            <person name="Fu J."/>
            <person name="Zhong C."/>
        </authorList>
    </citation>
    <scope>NUCLEOTIDE SEQUENCE [LARGE SCALE GENOMIC DNA]</scope>
    <source>
        <strain evidence="3 4">MC64</strain>
    </source>
</reference>